<organism evidence="6 7">
    <name type="scientific">Polysphondylium violaceum</name>
    <dbReference type="NCBI Taxonomy" id="133409"/>
    <lineage>
        <taxon>Eukaryota</taxon>
        <taxon>Amoebozoa</taxon>
        <taxon>Evosea</taxon>
        <taxon>Eumycetozoa</taxon>
        <taxon>Dictyostelia</taxon>
        <taxon>Dictyosteliales</taxon>
        <taxon>Dictyosteliaceae</taxon>
        <taxon>Polysphondylium</taxon>
    </lineage>
</organism>
<evidence type="ECO:0000256" key="1">
    <source>
        <dbReference type="ARBA" id="ARBA00022468"/>
    </source>
</evidence>
<dbReference type="PANTHER" id="PTHR10194:SF142">
    <property type="entry name" value="NEUROFIBROMIN"/>
    <property type="match status" value="1"/>
</dbReference>
<feature type="compositionally biased region" description="Low complexity" evidence="3">
    <location>
        <begin position="2605"/>
        <end position="2617"/>
    </location>
</feature>
<dbReference type="PROSITE" id="PS00509">
    <property type="entry name" value="RAS_GTPASE_ACTIV_1"/>
    <property type="match status" value="1"/>
</dbReference>
<dbReference type="CDD" id="cd00170">
    <property type="entry name" value="SEC14"/>
    <property type="match status" value="1"/>
</dbReference>
<feature type="compositionally biased region" description="Polar residues" evidence="3">
    <location>
        <begin position="2544"/>
        <end position="2553"/>
    </location>
</feature>
<dbReference type="Gene3D" id="1.10.506.10">
    <property type="entry name" value="GTPase Activation - p120gap, domain 1"/>
    <property type="match status" value="2"/>
</dbReference>
<dbReference type="OrthoDB" id="28245at2759"/>
<evidence type="ECO:0000256" key="3">
    <source>
        <dbReference type="SAM" id="MobiDB-lite"/>
    </source>
</evidence>
<feature type="compositionally biased region" description="Polar residues" evidence="3">
    <location>
        <begin position="2618"/>
        <end position="2628"/>
    </location>
</feature>
<evidence type="ECO:0000259" key="5">
    <source>
        <dbReference type="PROSITE" id="PS50191"/>
    </source>
</evidence>
<dbReference type="Pfam" id="PF13716">
    <property type="entry name" value="CRAL_TRIO_2"/>
    <property type="match status" value="1"/>
</dbReference>
<dbReference type="InterPro" id="IPR023152">
    <property type="entry name" value="RasGAP_CS"/>
</dbReference>
<keyword evidence="1" id="KW-0343">GTPase activation</keyword>
<dbReference type="PROSITE" id="PS50018">
    <property type="entry name" value="RAS_GTPASE_ACTIV_2"/>
    <property type="match status" value="1"/>
</dbReference>
<feature type="region of interest" description="Disordered" evidence="3">
    <location>
        <begin position="2605"/>
        <end position="2628"/>
    </location>
</feature>
<evidence type="ECO:0000313" key="7">
    <source>
        <dbReference type="Proteomes" id="UP000695562"/>
    </source>
</evidence>
<dbReference type="InterPro" id="IPR008936">
    <property type="entry name" value="Rho_GTPase_activation_prot"/>
</dbReference>
<keyword evidence="2" id="KW-0597">Phosphoprotein</keyword>
<name>A0A8J4Q1Q7_9MYCE</name>
<dbReference type="Pfam" id="PF00616">
    <property type="entry name" value="RasGAP"/>
    <property type="match status" value="1"/>
</dbReference>
<comment type="caution">
    <text evidence="6">The sequence shown here is derived from an EMBL/GenBank/DDBJ whole genome shotgun (WGS) entry which is preliminary data.</text>
</comment>
<dbReference type="SUPFAM" id="SSF52087">
    <property type="entry name" value="CRAL/TRIO domain"/>
    <property type="match status" value="1"/>
</dbReference>
<feature type="domain" description="Ras-GAP" evidence="4">
    <location>
        <begin position="1193"/>
        <end position="1385"/>
    </location>
</feature>
<sequence length="2628" mass="295004">MMSSPTAEYEEKLISDLINRINVQIKLHKINGGYQTQDQIQQEHIRQYNENTLVHLSAGKLMIVANGLAESLENLIKRKDNKDEANEHNSWAQAHILDLLARCMAYQWQHIKSQFRNVQGLDEKEAIRLKEKEEQILPPPLEESLAKLIQSHCMNCLMRSINNNEVELQESSGKVIFQLSATNYETVSGKITEIIHAIVTGKETEELTNQFYLIEHMNLNSKRLSELLEKITKSANHFKKDKQQMIISQVMKKAVWNWIDNYPMEFVALCQSCERLPGNPDVLFDILDGWAKKTTHKNHFWPLQTMLLILCPDIMLKIYKDKSPDFASKEKFLDTLKKSLKVPKLADVAAVCYVDICKASTFVSKSDMSALRYIVPAIETELKERLFGNQRVPEGPNELDLMTDCLVSSFRISPRKVTTLIPDCLNPDSPPHFKMVLVKSLLRIAREGSSLPWNPTIVDAYSLVAGPLRTLFQDNLQSVRNYSALKNASDKKSKSQFEKVAFDTQVMTFLIQLFLADPNLPLYSLKTPAQDLEEIRNIIIGLCYCSSQFNLPEISDVAAETLLKFHSPSNIESWSAKNMINGFWEISSAVNVSLANTLIEQKEIKAEQIQKLVTLLEEILIRRNHFLEKYKENLRPELAVRDVRSQGNTKLEVALLIHLCSSEPDICSKCATCFGLLCEEIEILGEMDEVNSIVSNYAVYKKLSTAGILQTGRQHQQKVIRTLLRRIEVQTTGNFAAWEDVYSRWNALTPVLLYNDEFNNNNKKVSSSNAIPRPSTLIAMDKTPTDVKQEWHNALGFLCGLSAITFNKETTVKVSTQLGENSKLRPNLLQKKPTSFEKTVKVIDSFMDELMELIVSDNAFIRETAMSLIGTGLSPASYSYLFRHLQAELQSFFGDAGQLEVNDRYTLFVDQAIGIVKHILDLSHEADDLSMVTSFEGLILLIVRYLNHLVQSTTSLKIKKNFCSLLEVMMVKRQYISFSKETEFRNALVENVIEWTSDFNKTSLSTSGVDSSRIDIQLVNDPTSKNEINLMKKLLKEVDVACITTMASLLRGLVLSTAGGEIDDAASTQQHQQQANNKFGKYFTFFTTLLTRCKQDGESPPQLAEYAIRSLSNMLNANIHSGIEYFVRMGYHEDYETRSAFLRVIANILNQGTGFDVLEDENSSDRYEKFVELLLEPDYYCVLGLGEITQITEADEVAKVLVNFFEANDKTMSILKAVIQHEVNSTESANTLFRRNSVATKMLAAYTKLIGGPYLRTTLYPVIKTLLNNTSSMEIDPGKITSGDDIQANTNALISLTKQFITAIQESTNSMPAPFREICNYISKVVTEAFPGNEKMAIGGIMFLRFICPAIVSPESFGIVTTGTLSRETRRALVLTTKVLQNLANGQMGVRETYMSGLNAFVNENMKTIDDLFDSFTILSTGTDASTIVKTNITEEQRDEDVILLHTHFSFALEKITKQISVNFNQKEVGDRLTQILQRLGPPPDLQDAKKKSNNLVRSNQTSGKTTSNFYEDFMLRFGNLNTEAIKQKKIFFKHGITKEKHPVFYYIARRFEGNIDMEHLLFHILKTVQDSIRQPFVLVIDCTLMGVEHQIPIPWCTTWLRHFPDAATENLKQIIIVNPNHAFKKYSKRLGKLVGRAGKKIVYILNPVKFYDIIPENESGLPSSSVAVESDVKSTFSPVLKLSGQYAEKNVTLRISTDLLQLVSINAHTIFGKPTALIDLFHISSVLDINRSAFDDDQEFIIKYDYNGIKTMTLRSPYIQQIIQAVNQSKARWKLSKPDSKISNRVFRPQDIPGTLLNVALLNLGSTRNALRVAAYNMLSALCRNSNFSLKLQLLETNGLCIPKNSTQFVIRVSEKLAKTEKALTLEFLSECLYGIKKASAVAKYLVLDYISPWIPNLEIFCHKSSTDIHSSSEEKYQKTISVINSLIDLSITETSMKASILSKVWETFGRQDPELVNIALKCCLKKCLESGFGGNACELFGEMISSMAAESPQLVSGKIISKLLKLLEKTGEVPVHELSEHTLWSQIIVYLRLLLILSFDNLIYAQQYLPELLFIICTLFSIGNVNVRITTHGLLINTVHSLYTTLVSNESKLQGLPFMLSEFGQPSFKLLFGIGGAYLNTDFTTPDPTSKELEKMSITNVDPVVSSIMQVLNICSPNNQAFGTTFWHSRWLSFTTISALKLNPPIQARSFITLGIIARSANYVSDELFENILRVLKNVVTSTPKQIITEYNDLIVGILSCLTKLFEYLPANSKYLTSLFWVATTFIQIYDPRIFTAAISFLEVMLKVLDRADCFKESVSKTFLQAREPYNTILSKLDAITGISFDSNFSFAIASHLLKGLKYPSTKTTTSRLLATFLSITAKRSNGSPNLGYLAALLTTEGELSNLDQIINLANNEGAANNRSPLQVLFNEHMVPDADHASLLFTFLVTILAHTDREHEQLFIYEALKEGIQFMPKAFPVIYKTFIPKLSNVISTSQIEKMMQASLSIMEFMFSMEKANAQPLGLQLAGSNNTSPSISNNSATPLSMSNSSVSSLSNAASQPTNGSPASSTYSITHLKKLGFQGLPDCGSGFNRPSVQVLNESILKALGELLNTILFNTSNSNGSTITNTPNGTATHSVSVNKQQ</sequence>
<feature type="region of interest" description="Disordered" evidence="3">
    <location>
        <begin position="1481"/>
        <end position="1503"/>
    </location>
</feature>
<dbReference type="InterPro" id="IPR016024">
    <property type="entry name" value="ARM-type_fold"/>
</dbReference>
<feature type="compositionally biased region" description="Polar residues" evidence="3">
    <location>
        <begin position="1494"/>
        <end position="1503"/>
    </location>
</feature>
<evidence type="ECO:0000259" key="4">
    <source>
        <dbReference type="PROSITE" id="PS50018"/>
    </source>
</evidence>
<feature type="region of interest" description="Disordered" evidence="3">
    <location>
        <begin position="2514"/>
        <end position="2553"/>
    </location>
</feature>
<dbReference type="InterPro" id="IPR001936">
    <property type="entry name" value="RasGAP_dom"/>
</dbReference>
<accession>A0A8J4Q1Q7</accession>
<dbReference type="SUPFAM" id="SSF48350">
    <property type="entry name" value="GTPase activation domain, GAP"/>
    <property type="match status" value="1"/>
</dbReference>
<feature type="domain" description="CRAL-TRIO" evidence="5">
    <location>
        <begin position="1522"/>
        <end position="1664"/>
    </location>
</feature>
<dbReference type="Gene3D" id="2.30.29.30">
    <property type="entry name" value="Pleckstrin-homology domain (PH domain)/Phosphotyrosine-binding domain (PTB)"/>
    <property type="match status" value="1"/>
</dbReference>
<evidence type="ECO:0000256" key="2">
    <source>
        <dbReference type="ARBA" id="ARBA00022553"/>
    </source>
</evidence>
<dbReference type="EMBL" id="AJWJ01000036">
    <property type="protein sequence ID" value="KAF2077194.1"/>
    <property type="molecule type" value="Genomic_DNA"/>
</dbReference>
<keyword evidence="7" id="KW-1185">Reference proteome</keyword>
<dbReference type="InterPro" id="IPR036865">
    <property type="entry name" value="CRAL-TRIO_dom_sf"/>
</dbReference>
<dbReference type="InterPro" id="IPR011993">
    <property type="entry name" value="PH-like_dom_sf"/>
</dbReference>
<dbReference type="GO" id="GO:0005096">
    <property type="term" value="F:GTPase activator activity"/>
    <property type="evidence" value="ECO:0007669"/>
    <property type="project" value="UniProtKB-KW"/>
</dbReference>
<dbReference type="PROSITE" id="PS50191">
    <property type="entry name" value="CRAL_TRIO"/>
    <property type="match status" value="1"/>
</dbReference>
<evidence type="ECO:0000313" key="6">
    <source>
        <dbReference type="EMBL" id="KAF2077194.1"/>
    </source>
</evidence>
<dbReference type="SUPFAM" id="SSF48371">
    <property type="entry name" value="ARM repeat"/>
    <property type="match status" value="2"/>
</dbReference>
<evidence type="ECO:0008006" key="8">
    <source>
        <dbReference type="Google" id="ProtNLM"/>
    </source>
</evidence>
<dbReference type="InterPro" id="IPR039360">
    <property type="entry name" value="Ras_GTPase"/>
</dbReference>
<dbReference type="Gene3D" id="3.40.525.10">
    <property type="entry name" value="CRAL-TRIO lipid binding domain"/>
    <property type="match status" value="1"/>
</dbReference>
<dbReference type="PANTHER" id="PTHR10194">
    <property type="entry name" value="RAS GTPASE-ACTIVATING PROTEINS"/>
    <property type="match status" value="1"/>
</dbReference>
<feature type="compositionally biased region" description="Low complexity" evidence="3">
    <location>
        <begin position="2514"/>
        <end position="2543"/>
    </location>
</feature>
<gene>
    <name evidence="6" type="ORF">CYY_001515</name>
</gene>
<dbReference type="InterPro" id="IPR001251">
    <property type="entry name" value="CRAL-TRIO_dom"/>
</dbReference>
<dbReference type="SMART" id="SM00323">
    <property type="entry name" value="RasGAP"/>
    <property type="match status" value="1"/>
</dbReference>
<dbReference type="Proteomes" id="UP000695562">
    <property type="component" value="Unassembled WGS sequence"/>
</dbReference>
<reference evidence="6" key="1">
    <citation type="submission" date="2020-01" db="EMBL/GenBank/DDBJ databases">
        <title>Development of genomics and gene disruption for Polysphondylium violaceum indicates a role for the polyketide synthase stlB in stalk morphogenesis.</title>
        <authorList>
            <person name="Narita B."/>
            <person name="Kawabe Y."/>
            <person name="Kin K."/>
            <person name="Saito T."/>
            <person name="Gibbs R."/>
            <person name="Kuspa A."/>
            <person name="Muzny D."/>
            <person name="Queller D."/>
            <person name="Richards S."/>
            <person name="Strassman J."/>
            <person name="Sucgang R."/>
            <person name="Worley K."/>
            <person name="Schaap P."/>
        </authorList>
    </citation>
    <scope>NUCLEOTIDE SEQUENCE</scope>
    <source>
        <strain evidence="6">QSvi11</strain>
    </source>
</reference>
<proteinExistence type="predicted"/>
<protein>
    <recommendedName>
        <fullName evidence="8">Ras-GAP domain-containing protein</fullName>
    </recommendedName>
</protein>